<keyword evidence="4" id="KW-1185">Reference proteome</keyword>
<accession>A0A974Y1B7</accession>
<dbReference type="Proteomes" id="UP000639274">
    <property type="component" value="Chromosome"/>
</dbReference>
<keyword evidence="2" id="KW-1133">Transmembrane helix</keyword>
<name>A0A974Y1B7_9GAMM</name>
<dbReference type="KEGG" id="lsf:I8J32_006055"/>
<evidence type="ECO:0000313" key="4">
    <source>
        <dbReference type="Proteomes" id="UP000639274"/>
    </source>
</evidence>
<feature type="transmembrane region" description="Helical" evidence="2">
    <location>
        <begin position="265"/>
        <end position="289"/>
    </location>
</feature>
<dbReference type="EMBL" id="CP071518">
    <property type="protein sequence ID" value="QSX79423.1"/>
    <property type="molecule type" value="Genomic_DNA"/>
</dbReference>
<feature type="transmembrane region" description="Helical" evidence="2">
    <location>
        <begin position="78"/>
        <end position="102"/>
    </location>
</feature>
<gene>
    <name evidence="3" type="ORF">I8J32_006055</name>
</gene>
<keyword evidence="2" id="KW-0812">Transmembrane</keyword>
<organism evidence="3 4">
    <name type="scientific">Agrilutibacter solisilvae</name>
    <dbReference type="NCBI Taxonomy" id="2763317"/>
    <lineage>
        <taxon>Bacteria</taxon>
        <taxon>Pseudomonadati</taxon>
        <taxon>Pseudomonadota</taxon>
        <taxon>Gammaproteobacteria</taxon>
        <taxon>Lysobacterales</taxon>
        <taxon>Lysobacteraceae</taxon>
        <taxon>Agrilutibacter</taxon>
    </lineage>
</organism>
<dbReference type="InterPro" id="IPR018750">
    <property type="entry name" value="DUF2306_membrane"/>
</dbReference>
<dbReference type="RefSeq" id="WP_200616186.1">
    <property type="nucleotide sequence ID" value="NZ_CP071518.1"/>
</dbReference>
<evidence type="ECO:0000313" key="3">
    <source>
        <dbReference type="EMBL" id="QSX79423.1"/>
    </source>
</evidence>
<dbReference type="Pfam" id="PF10067">
    <property type="entry name" value="DUF2306"/>
    <property type="match status" value="1"/>
</dbReference>
<protein>
    <submittedName>
        <fullName evidence="3">DUF2306 domain-containing protein</fullName>
    </submittedName>
</protein>
<keyword evidence="2" id="KW-0472">Membrane</keyword>
<reference evidence="3 4" key="1">
    <citation type="submission" date="2021-03" db="EMBL/GenBank/DDBJ databases">
        <title>Lysobacter sp. nov. isolated from soil of gangwondo yeongwol, south Korea.</title>
        <authorList>
            <person name="Kim K.R."/>
            <person name="Kim K.H."/>
            <person name="Jeon C.O."/>
        </authorList>
    </citation>
    <scope>NUCLEOTIDE SEQUENCE [LARGE SCALE GENOMIC DNA]</scope>
    <source>
        <strain evidence="3 4">R19</strain>
    </source>
</reference>
<feature type="transmembrane region" description="Helical" evidence="2">
    <location>
        <begin position="198"/>
        <end position="218"/>
    </location>
</feature>
<evidence type="ECO:0000256" key="2">
    <source>
        <dbReference type="SAM" id="Phobius"/>
    </source>
</evidence>
<proteinExistence type="predicted"/>
<feature type="region of interest" description="Disordered" evidence="1">
    <location>
        <begin position="19"/>
        <end position="51"/>
    </location>
</feature>
<evidence type="ECO:0000256" key="1">
    <source>
        <dbReference type="SAM" id="MobiDB-lite"/>
    </source>
</evidence>
<feature type="transmembrane region" description="Helical" evidence="2">
    <location>
        <begin position="301"/>
        <end position="327"/>
    </location>
</feature>
<feature type="compositionally biased region" description="Polar residues" evidence="1">
    <location>
        <begin position="27"/>
        <end position="46"/>
    </location>
</feature>
<feature type="transmembrane region" description="Helical" evidence="2">
    <location>
        <begin position="230"/>
        <end position="253"/>
    </location>
</feature>
<dbReference type="AlphaFoldDB" id="A0A974Y1B7"/>
<sequence>MAGGLHAVARRLAASAELPAPEHSDANAASTASEPENAMQPSSPTADATPGLLSATPARAGRVVDAEAGNRAARTLRLVAAVWFGVAATGQLIFVAYILGLYGLSALRGDLAAWNAVMPRAYVPGATFANTVIGVHLAFAAIVVTGGIFQLVPAVRRRWPVFHRWNGRVYLSAIFLVCTAGLIMFATREIVGDPEQRVASVINVALILVFAVQALRHARARRIDIHRRWALRLFLAASAAWVFRVALMFWIVVNQGPVGFDPKTFQGPFLIFLAFAQYLLPLGVLELYFLARDRGGARVRYAMSAGLGLATLATATGIGAATMILWWPKL</sequence>
<feature type="transmembrane region" description="Helical" evidence="2">
    <location>
        <begin position="122"/>
        <end position="149"/>
    </location>
</feature>
<feature type="transmembrane region" description="Helical" evidence="2">
    <location>
        <begin position="169"/>
        <end position="186"/>
    </location>
</feature>